<name>A0ABY0C1I9_9GAMM</name>
<evidence type="ECO:0000313" key="2">
    <source>
        <dbReference type="EMBL" id="RUO31610.1"/>
    </source>
</evidence>
<feature type="transmembrane region" description="Helical" evidence="1">
    <location>
        <begin position="63"/>
        <end position="81"/>
    </location>
</feature>
<evidence type="ECO:0000256" key="1">
    <source>
        <dbReference type="SAM" id="Phobius"/>
    </source>
</evidence>
<proteinExistence type="predicted"/>
<evidence type="ECO:0000313" key="3">
    <source>
        <dbReference type="Proteomes" id="UP000287410"/>
    </source>
</evidence>
<gene>
    <name evidence="2" type="ORF">CWE12_01020</name>
</gene>
<comment type="caution">
    <text evidence="2">The sequence shown here is derived from an EMBL/GenBank/DDBJ whole genome shotgun (WGS) entry which is preliminary data.</text>
</comment>
<keyword evidence="1" id="KW-1133">Transmembrane helix</keyword>
<dbReference type="Proteomes" id="UP000287410">
    <property type="component" value="Unassembled WGS sequence"/>
</dbReference>
<keyword evidence="1" id="KW-0812">Transmembrane</keyword>
<keyword evidence="3" id="KW-1185">Reference proteome</keyword>
<dbReference type="EMBL" id="PIPN01000001">
    <property type="protein sequence ID" value="RUO31610.1"/>
    <property type="molecule type" value="Genomic_DNA"/>
</dbReference>
<reference evidence="2 3" key="1">
    <citation type="journal article" date="2018" name="Front. Microbiol.">
        <title>Genome-Based Analysis Reveals the Taxonomy and Diversity of the Family Idiomarinaceae.</title>
        <authorList>
            <person name="Liu Y."/>
            <person name="Lai Q."/>
            <person name="Shao Z."/>
        </authorList>
    </citation>
    <scope>NUCLEOTIDE SEQUENCE [LARGE SCALE GENOMIC DNA]</scope>
    <source>
        <strain evidence="2 3">GBSy1</strain>
    </source>
</reference>
<organism evidence="2 3">
    <name type="scientific">Aliidiomarina sedimenti</name>
    <dbReference type="NCBI Taxonomy" id="1933879"/>
    <lineage>
        <taxon>Bacteria</taxon>
        <taxon>Pseudomonadati</taxon>
        <taxon>Pseudomonadota</taxon>
        <taxon>Gammaproteobacteria</taxon>
        <taxon>Alteromonadales</taxon>
        <taxon>Idiomarinaceae</taxon>
        <taxon>Aliidiomarina</taxon>
    </lineage>
</organism>
<sequence length="87" mass="9607">MTKPKNAADISGVFFGSKTFRQKKPGYQPVSSIPANFPHLECALHLCEQAPGRVLGCEHMTTITYSQMIINIICIFIYAFLSEQGVA</sequence>
<protein>
    <submittedName>
        <fullName evidence="2">Uncharacterized protein</fullName>
    </submittedName>
</protein>
<keyword evidence="1" id="KW-0472">Membrane</keyword>
<accession>A0ABY0C1I9</accession>